<keyword evidence="2" id="KW-0813">Transport</keyword>
<keyword evidence="3 10" id="KW-0812">Transmembrane</keyword>
<dbReference type="Pfam" id="PF00520">
    <property type="entry name" value="Ion_trans"/>
    <property type="match status" value="1"/>
</dbReference>
<feature type="transmembrane region" description="Helical" evidence="10">
    <location>
        <begin position="155"/>
        <end position="174"/>
    </location>
</feature>
<evidence type="ECO:0000256" key="3">
    <source>
        <dbReference type="ARBA" id="ARBA00022692"/>
    </source>
</evidence>
<protein>
    <recommendedName>
        <fullName evidence="11">Ion transport domain-containing protein</fullName>
    </recommendedName>
</protein>
<dbReference type="Proteomes" id="UP000007875">
    <property type="component" value="Unassembled WGS sequence"/>
</dbReference>
<proteinExistence type="predicted"/>
<keyword evidence="8 10" id="KW-0472">Membrane</keyword>
<reference evidence="13" key="1">
    <citation type="submission" date="2003-08" db="EMBL/GenBank/DDBJ databases">
        <authorList>
            <person name="Birren B."/>
            <person name="Nusbaum C."/>
            <person name="Abebe A."/>
            <person name="Abouelleil A."/>
            <person name="Adekoya E."/>
            <person name="Ait-zahra M."/>
            <person name="Allen N."/>
            <person name="Allen T."/>
            <person name="An P."/>
            <person name="Anderson M."/>
            <person name="Anderson S."/>
            <person name="Arachchi H."/>
            <person name="Armbruster J."/>
            <person name="Bachantsang P."/>
            <person name="Baldwin J."/>
            <person name="Barry A."/>
            <person name="Bayul T."/>
            <person name="Blitshsteyn B."/>
            <person name="Bloom T."/>
            <person name="Blye J."/>
            <person name="Boguslavskiy L."/>
            <person name="Borowsky M."/>
            <person name="Boukhgalter B."/>
            <person name="Brunache A."/>
            <person name="Butler J."/>
            <person name="Calixte N."/>
            <person name="Calvo S."/>
            <person name="Camarata J."/>
            <person name="Campo K."/>
            <person name="Chang J."/>
            <person name="Cheshatsang Y."/>
            <person name="Citroen M."/>
            <person name="Collymore A."/>
            <person name="Considine T."/>
            <person name="Cook A."/>
            <person name="Cooke P."/>
            <person name="Corum B."/>
            <person name="Cuomo C."/>
            <person name="David R."/>
            <person name="Dawoe T."/>
            <person name="Degray S."/>
            <person name="Dodge S."/>
            <person name="Dooley K."/>
            <person name="Dorje P."/>
            <person name="Dorjee K."/>
            <person name="Dorris L."/>
            <person name="Duffey N."/>
            <person name="Dupes A."/>
            <person name="Elkins T."/>
            <person name="Engels R."/>
            <person name="Erickson J."/>
            <person name="Farina A."/>
            <person name="Faro S."/>
            <person name="Ferreira P."/>
            <person name="Fischer H."/>
            <person name="Fitzgerald M."/>
            <person name="Foley K."/>
            <person name="Gage D."/>
            <person name="Galagan J."/>
            <person name="Gearin G."/>
            <person name="Gnerre S."/>
            <person name="Gnirke A."/>
            <person name="Goyette A."/>
            <person name="Graham J."/>
            <person name="Grandbois E."/>
            <person name="Gyaltsen K."/>
            <person name="Hafez N."/>
            <person name="Hagopian D."/>
            <person name="Hagos B."/>
            <person name="Hall J."/>
            <person name="Hatcher B."/>
            <person name="Heller A."/>
            <person name="Higgins H."/>
            <person name="Honan T."/>
            <person name="Horn A."/>
            <person name="Houde N."/>
            <person name="Hughes L."/>
            <person name="Hulme W."/>
            <person name="Husby E."/>
            <person name="Iliev I."/>
            <person name="Jaffe D."/>
            <person name="Jones C."/>
            <person name="Kamal M."/>
            <person name="Kamat A."/>
            <person name="Kamvysselis M."/>
            <person name="Karlsson E."/>
            <person name="Kells C."/>
            <person name="Kieu A."/>
            <person name="Kisner P."/>
            <person name="Kodira C."/>
            <person name="Kulbokas E."/>
            <person name="Labutti K."/>
            <person name="Lama D."/>
            <person name="Landers T."/>
            <person name="Leger J."/>
            <person name="Levine S."/>
            <person name="Lewis D."/>
            <person name="Lewis T."/>
            <person name="Lindblad-toh K."/>
            <person name="Liu X."/>
            <person name="Lokyitsang T."/>
            <person name="Lokyitsang Y."/>
            <person name="Lucien O."/>
            <person name="Lui A."/>
            <person name="Ma L.J."/>
            <person name="Mabbitt R."/>
            <person name="Macdonald J."/>
            <person name="Maclean C."/>
            <person name="Major J."/>
            <person name="Manning J."/>
            <person name="Marabella R."/>
            <person name="Maru K."/>
            <person name="Matthews C."/>
            <person name="Mauceli E."/>
            <person name="Mccarthy M."/>
            <person name="Mcdonough S."/>
            <person name="Mcghee T."/>
            <person name="Meldrim J."/>
            <person name="Meneus L."/>
            <person name="Mesirov J."/>
            <person name="Mihalev A."/>
            <person name="Mihova T."/>
            <person name="Mikkelsen T."/>
            <person name="Mlenga V."/>
            <person name="Moru K."/>
            <person name="Mozes J."/>
            <person name="Mulrain L."/>
            <person name="Munson G."/>
            <person name="Naylor J."/>
            <person name="Newes C."/>
            <person name="Nguyen C."/>
            <person name="Nguyen N."/>
            <person name="Nguyen T."/>
            <person name="Nicol R."/>
            <person name="Nielsen C."/>
            <person name="Nizzari M."/>
            <person name="Norbu C."/>
            <person name="Norbu N."/>
            <person name="O'donnell P."/>
            <person name="Okoawo O."/>
            <person name="O'leary S."/>
            <person name="Omotosho B."/>
            <person name="O'neill K."/>
            <person name="Osman S."/>
            <person name="Parker S."/>
            <person name="Perrin D."/>
            <person name="Phunkhang P."/>
            <person name="Piqani B."/>
            <person name="Purcell S."/>
            <person name="Rachupka T."/>
            <person name="Ramasamy U."/>
            <person name="Rameau R."/>
            <person name="Ray V."/>
            <person name="Raymond C."/>
            <person name="Retta R."/>
            <person name="Richardson S."/>
            <person name="Rise C."/>
            <person name="Rodriguez J."/>
            <person name="Rogers J."/>
            <person name="Rogov P."/>
            <person name="Rutman M."/>
            <person name="Schupbach R."/>
            <person name="Seaman C."/>
            <person name="Settipalli S."/>
            <person name="Sharpe T."/>
            <person name="Sheridan J."/>
            <person name="Sherpa N."/>
            <person name="Shi J."/>
            <person name="Smirnov S."/>
            <person name="Smith C."/>
            <person name="Sougnez C."/>
            <person name="Spencer B."/>
            <person name="Stalker J."/>
            <person name="Stange-thomann N."/>
            <person name="Stavropoulos S."/>
            <person name="Stetson K."/>
            <person name="Stone C."/>
            <person name="Stone S."/>
            <person name="Stubbs M."/>
            <person name="Talamas J."/>
            <person name="Tchuinga P."/>
            <person name="Tenzing P."/>
            <person name="Tesfaye S."/>
            <person name="Theodore J."/>
            <person name="Thoulutsang Y."/>
            <person name="Topham K."/>
            <person name="Towey S."/>
            <person name="Tsamla T."/>
            <person name="Tsomo N."/>
            <person name="Vallee D."/>
            <person name="Vassiliev H."/>
            <person name="Venkataraman V."/>
            <person name="Vinson J."/>
            <person name="Vo A."/>
            <person name="Wade C."/>
            <person name="Wang S."/>
            <person name="Wangchuk T."/>
            <person name="Wangdi T."/>
            <person name="Whittaker C."/>
            <person name="Wilkinson J."/>
            <person name="Wu Y."/>
            <person name="Wyman D."/>
            <person name="Yadav S."/>
            <person name="Yang S."/>
            <person name="Yang X."/>
            <person name="Yeager S."/>
            <person name="Yee E."/>
            <person name="Young G."/>
            <person name="Zainoun J."/>
            <person name="Zembeck L."/>
            <person name="Zimmer A."/>
            <person name="Zody M."/>
            <person name="Lander E."/>
        </authorList>
    </citation>
    <scope>NUCLEOTIDE SEQUENCE [LARGE SCALE GENOMIC DNA]</scope>
</reference>
<evidence type="ECO:0000256" key="2">
    <source>
        <dbReference type="ARBA" id="ARBA00022448"/>
    </source>
</evidence>
<keyword evidence="7" id="KW-0406">Ion transport</keyword>
<comment type="subcellular location">
    <subcellularLocation>
        <location evidence="1">Membrane</location>
        <topology evidence="1">Multi-pass membrane protein</topology>
    </subcellularLocation>
</comment>
<dbReference type="PANTHER" id="PTHR47143:SF3">
    <property type="entry name" value="PWWP DOMAIN-CONTAINING PROTEIN"/>
    <property type="match status" value="1"/>
</dbReference>
<dbReference type="GeneTree" id="ENSGT00940000156118"/>
<keyword evidence="9" id="KW-0407">Ion channel</keyword>
<organism evidence="12 13">
    <name type="scientific">Ciona savignyi</name>
    <name type="common">Pacific transparent sea squirt</name>
    <dbReference type="NCBI Taxonomy" id="51511"/>
    <lineage>
        <taxon>Eukaryota</taxon>
        <taxon>Metazoa</taxon>
        <taxon>Chordata</taxon>
        <taxon>Tunicata</taxon>
        <taxon>Ascidiacea</taxon>
        <taxon>Phlebobranchia</taxon>
        <taxon>Cionidae</taxon>
        <taxon>Ciona</taxon>
    </lineage>
</organism>
<evidence type="ECO:0000313" key="13">
    <source>
        <dbReference type="Proteomes" id="UP000007875"/>
    </source>
</evidence>
<dbReference type="GO" id="GO:0005216">
    <property type="term" value="F:monoatomic ion channel activity"/>
    <property type="evidence" value="ECO:0007669"/>
    <property type="project" value="InterPro"/>
</dbReference>
<reference evidence="12" key="3">
    <citation type="submission" date="2025-09" db="UniProtKB">
        <authorList>
            <consortium name="Ensembl"/>
        </authorList>
    </citation>
    <scope>IDENTIFICATION</scope>
</reference>
<dbReference type="GO" id="GO:1902495">
    <property type="term" value="C:transmembrane transporter complex"/>
    <property type="evidence" value="ECO:0007669"/>
    <property type="project" value="TreeGrafter"/>
</dbReference>
<feature type="transmembrane region" description="Helical" evidence="10">
    <location>
        <begin position="194"/>
        <end position="215"/>
    </location>
</feature>
<dbReference type="HOGENOM" id="CLU_1280241_0_0_1"/>
<evidence type="ECO:0000256" key="4">
    <source>
        <dbReference type="ARBA" id="ARBA00022737"/>
    </source>
</evidence>
<evidence type="ECO:0000313" key="12">
    <source>
        <dbReference type="Ensembl" id="ENSCSAVP00000001777.1"/>
    </source>
</evidence>
<feature type="transmembrane region" description="Helical" evidence="10">
    <location>
        <begin position="129"/>
        <end position="148"/>
    </location>
</feature>
<evidence type="ECO:0000256" key="6">
    <source>
        <dbReference type="ARBA" id="ARBA00023043"/>
    </source>
</evidence>
<dbReference type="AlphaFoldDB" id="H2Y8X9"/>
<dbReference type="PANTHER" id="PTHR47143">
    <property type="entry name" value="TRANSIENT RECEPTOR POTENTIAL CATION CHANNEL PROTEIN PAINLESS"/>
    <property type="match status" value="1"/>
</dbReference>
<evidence type="ECO:0000256" key="5">
    <source>
        <dbReference type="ARBA" id="ARBA00022989"/>
    </source>
</evidence>
<keyword evidence="6" id="KW-0040">ANK repeat</keyword>
<feature type="domain" description="Ion transport" evidence="11">
    <location>
        <begin position="5"/>
        <end position="216"/>
    </location>
</feature>
<evidence type="ECO:0000259" key="11">
    <source>
        <dbReference type="Pfam" id="PF00520"/>
    </source>
</evidence>
<accession>H2Y8X9</accession>
<evidence type="ECO:0000256" key="9">
    <source>
        <dbReference type="ARBA" id="ARBA00023303"/>
    </source>
</evidence>
<evidence type="ECO:0000256" key="8">
    <source>
        <dbReference type="ARBA" id="ARBA00023136"/>
    </source>
</evidence>
<name>H2Y8X9_CIOSA</name>
<evidence type="ECO:0000256" key="10">
    <source>
        <dbReference type="SAM" id="Phobius"/>
    </source>
</evidence>
<dbReference type="InterPro" id="IPR005821">
    <property type="entry name" value="Ion_trans_dom"/>
</dbReference>
<dbReference type="Ensembl" id="ENSCSAVT00000001808.1">
    <property type="protein sequence ID" value="ENSCSAVP00000001777.1"/>
    <property type="gene ID" value="ENSCSAVG00000001036.1"/>
</dbReference>
<reference evidence="12" key="2">
    <citation type="submission" date="2025-08" db="UniProtKB">
        <authorList>
            <consortium name="Ensembl"/>
        </authorList>
    </citation>
    <scope>IDENTIFICATION</scope>
</reference>
<keyword evidence="5 10" id="KW-1133">Transmembrane helix</keyword>
<evidence type="ECO:0000256" key="7">
    <source>
        <dbReference type="ARBA" id="ARBA00023065"/>
    </source>
</evidence>
<dbReference type="InterPro" id="IPR052076">
    <property type="entry name" value="TRP_cation_channel"/>
</dbReference>
<keyword evidence="13" id="KW-1185">Reference proteome</keyword>
<keyword evidence="4" id="KW-0677">Repeat</keyword>
<evidence type="ECO:0000256" key="1">
    <source>
        <dbReference type="ARBA" id="ARBA00004141"/>
    </source>
</evidence>
<sequence>MRWAILGFSIINLLRELFQFASHRLNYLDATNLIEVTLYITSLLLCIDFYNYSLDTVGQLTASTIALNELTVLDGFQADTGLRQEWQQEMGAFTIFLSWMGLLLFIQKIPRLGIFVVMFTDILKTFSQFFVVFVFFIFGFALSFTVLLGNQNLFANWYTTLVTTTVMMIGELSYGDIFYSAAGAAVGSNYGSEVYTTEVSFVLFVIFLIVMTIIIM</sequence>
<feature type="transmembrane region" description="Helical" evidence="10">
    <location>
        <begin position="90"/>
        <end position="109"/>
    </location>
</feature>